<dbReference type="AlphaFoldDB" id="A0A0M3JQM2"/>
<dbReference type="EMBL" id="UYRR01030646">
    <property type="protein sequence ID" value="VDK41380.1"/>
    <property type="molecule type" value="Genomic_DNA"/>
</dbReference>
<evidence type="ECO:0000313" key="4">
    <source>
        <dbReference type="WBParaSite" id="ASIM_0000997301-mRNA-1"/>
    </source>
</evidence>
<evidence type="ECO:0000256" key="1">
    <source>
        <dbReference type="SAM" id="Phobius"/>
    </source>
</evidence>
<organism evidence="4">
    <name type="scientific">Anisakis simplex</name>
    <name type="common">Herring worm</name>
    <dbReference type="NCBI Taxonomy" id="6269"/>
    <lineage>
        <taxon>Eukaryota</taxon>
        <taxon>Metazoa</taxon>
        <taxon>Ecdysozoa</taxon>
        <taxon>Nematoda</taxon>
        <taxon>Chromadorea</taxon>
        <taxon>Rhabditida</taxon>
        <taxon>Spirurina</taxon>
        <taxon>Ascaridomorpha</taxon>
        <taxon>Ascaridoidea</taxon>
        <taxon>Anisakidae</taxon>
        <taxon>Anisakis</taxon>
        <taxon>Anisakis simplex complex</taxon>
    </lineage>
</organism>
<feature type="transmembrane region" description="Helical" evidence="1">
    <location>
        <begin position="52"/>
        <end position="68"/>
    </location>
</feature>
<protein>
    <submittedName>
        <fullName evidence="2 4">Uncharacterized protein</fullName>
    </submittedName>
</protein>
<proteinExistence type="predicted"/>
<keyword evidence="1" id="KW-0472">Membrane</keyword>
<reference evidence="4" key="1">
    <citation type="submission" date="2017-02" db="UniProtKB">
        <authorList>
            <consortium name="WormBaseParasite"/>
        </authorList>
    </citation>
    <scope>IDENTIFICATION</scope>
</reference>
<keyword evidence="1" id="KW-1133">Transmembrane helix</keyword>
<sequence>MFFNPKYQYGYKKELKLDDVLLDEFVELLEVIYPSHKPVNGQYCFSFNFRSVLLRVFIIWNIIVIVLTF</sequence>
<evidence type="ECO:0000313" key="3">
    <source>
        <dbReference type="Proteomes" id="UP000267096"/>
    </source>
</evidence>
<dbReference type="Proteomes" id="UP000267096">
    <property type="component" value="Unassembled WGS sequence"/>
</dbReference>
<accession>A0A0M3JQM2</accession>
<evidence type="ECO:0000313" key="2">
    <source>
        <dbReference type="EMBL" id="VDK41380.1"/>
    </source>
</evidence>
<reference evidence="2 3" key="2">
    <citation type="submission" date="2018-11" db="EMBL/GenBank/DDBJ databases">
        <authorList>
            <consortium name="Pathogen Informatics"/>
        </authorList>
    </citation>
    <scope>NUCLEOTIDE SEQUENCE [LARGE SCALE GENOMIC DNA]</scope>
</reference>
<dbReference type="WBParaSite" id="ASIM_0000997301-mRNA-1">
    <property type="protein sequence ID" value="ASIM_0000997301-mRNA-1"/>
    <property type="gene ID" value="ASIM_0000997301"/>
</dbReference>
<keyword evidence="3" id="KW-1185">Reference proteome</keyword>
<keyword evidence="1" id="KW-0812">Transmembrane</keyword>
<name>A0A0M3JQM2_ANISI</name>
<gene>
    <name evidence="2" type="ORF">ASIM_LOCUS9699</name>
</gene>